<keyword evidence="4" id="KW-1185">Reference proteome</keyword>
<dbReference type="Proteomes" id="UP001301769">
    <property type="component" value="Unassembled WGS sequence"/>
</dbReference>
<dbReference type="EMBL" id="MU858347">
    <property type="protein sequence ID" value="KAK4206834.1"/>
    <property type="molecule type" value="Genomic_DNA"/>
</dbReference>
<comment type="caution">
    <text evidence="3">The sequence shown here is derived from an EMBL/GenBank/DDBJ whole genome shotgun (WGS) entry which is preliminary data.</text>
</comment>
<feature type="transmembrane region" description="Helical" evidence="1">
    <location>
        <begin position="39"/>
        <end position="63"/>
    </location>
</feature>
<reference evidence="3" key="1">
    <citation type="journal article" date="2023" name="Mol. Phylogenet. Evol.">
        <title>Genome-scale phylogeny and comparative genomics of the fungal order Sordariales.</title>
        <authorList>
            <person name="Hensen N."/>
            <person name="Bonometti L."/>
            <person name="Westerberg I."/>
            <person name="Brannstrom I.O."/>
            <person name="Guillou S."/>
            <person name="Cros-Aarteil S."/>
            <person name="Calhoun S."/>
            <person name="Haridas S."/>
            <person name="Kuo A."/>
            <person name="Mondo S."/>
            <person name="Pangilinan J."/>
            <person name="Riley R."/>
            <person name="LaButti K."/>
            <person name="Andreopoulos B."/>
            <person name="Lipzen A."/>
            <person name="Chen C."/>
            <person name="Yan M."/>
            <person name="Daum C."/>
            <person name="Ng V."/>
            <person name="Clum A."/>
            <person name="Steindorff A."/>
            <person name="Ohm R.A."/>
            <person name="Martin F."/>
            <person name="Silar P."/>
            <person name="Natvig D.O."/>
            <person name="Lalanne C."/>
            <person name="Gautier V."/>
            <person name="Ament-Velasquez S.L."/>
            <person name="Kruys A."/>
            <person name="Hutchinson M.I."/>
            <person name="Powell A.J."/>
            <person name="Barry K."/>
            <person name="Miller A.N."/>
            <person name="Grigoriev I.V."/>
            <person name="Debuchy R."/>
            <person name="Gladieux P."/>
            <person name="Hiltunen Thoren M."/>
            <person name="Johannesson H."/>
        </authorList>
    </citation>
    <scope>NUCLEOTIDE SEQUENCE</scope>
    <source>
        <strain evidence="3">PSN293</strain>
    </source>
</reference>
<gene>
    <name evidence="3" type="ORF">QBC37DRAFT_434368</name>
</gene>
<keyword evidence="1" id="KW-1133">Transmembrane helix</keyword>
<feature type="chain" id="PRO_5042956377" description="Secreted protein" evidence="2">
    <location>
        <begin position="26"/>
        <end position="66"/>
    </location>
</feature>
<name>A0AAN6XU94_9PEZI</name>
<dbReference type="AlphaFoldDB" id="A0AAN6XU94"/>
<reference evidence="3" key="2">
    <citation type="submission" date="2023-05" db="EMBL/GenBank/DDBJ databases">
        <authorList>
            <consortium name="Lawrence Berkeley National Laboratory"/>
            <person name="Steindorff A."/>
            <person name="Hensen N."/>
            <person name="Bonometti L."/>
            <person name="Westerberg I."/>
            <person name="Brannstrom I.O."/>
            <person name="Guillou S."/>
            <person name="Cros-Aarteil S."/>
            <person name="Calhoun S."/>
            <person name="Haridas S."/>
            <person name="Kuo A."/>
            <person name="Mondo S."/>
            <person name="Pangilinan J."/>
            <person name="Riley R."/>
            <person name="Labutti K."/>
            <person name="Andreopoulos B."/>
            <person name="Lipzen A."/>
            <person name="Chen C."/>
            <person name="Yanf M."/>
            <person name="Daum C."/>
            <person name="Ng V."/>
            <person name="Clum A."/>
            <person name="Ohm R."/>
            <person name="Martin F."/>
            <person name="Silar P."/>
            <person name="Natvig D."/>
            <person name="Lalanne C."/>
            <person name="Gautier V."/>
            <person name="Ament-Velasquez S.L."/>
            <person name="Kruys A."/>
            <person name="Hutchinson M.I."/>
            <person name="Powell A.J."/>
            <person name="Barry K."/>
            <person name="Miller A.N."/>
            <person name="Grigoriev I.V."/>
            <person name="Debuchy R."/>
            <person name="Gladieux P."/>
            <person name="Thoren M.H."/>
            <person name="Johannesson H."/>
        </authorList>
    </citation>
    <scope>NUCLEOTIDE SEQUENCE</scope>
    <source>
        <strain evidence="3">PSN293</strain>
    </source>
</reference>
<keyword evidence="1" id="KW-0472">Membrane</keyword>
<evidence type="ECO:0000313" key="3">
    <source>
        <dbReference type="EMBL" id="KAK4206834.1"/>
    </source>
</evidence>
<feature type="signal peptide" evidence="2">
    <location>
        <begin position="1"/>
        <end position="25"/>
    </location>
</feature>
<proteinExistence type="predicted"/>
<evidence type="ECO:0008006" key="5">
    <source>
        <dbReference type="Google" id="ProtNLM"/>
    </source>
</evidence>
<protein>
    <recommendedName>
        <fullName evidence="5">Secreted protein</fullName>
    </recommendedName>
</protein>
<accession>A0AAN6XU94</accession>
<sequence>MRSPGNLFFFFFFFFLFLGAQMPQGIRNQTAWSLLQDDLANQCVVSLVYSLSCIITGFVRIGVGEE</sequence>
<evidence type="ECO:0000313" key="4">
    <source>
        <dbReference type="Proteomes" id="UP001301769"/>
    </source>
</evidence>
<keyword evidence="1" id="KW-0812">Transmembrane</keyword>
<keyword evidence="2" id="KW-0732">Signal</keyword>
<organism evidence="3 4">
    <name type="scientific">Rhypophila decipiens</name>
    <dbReference type="NCBI Taxonomy" id="261697"/>
    <lineage>
        <taxon>Eukaryota</taxon>
        <taxon>Fungi</taxon>
        <taxon>Dikarya</taxon>
        <taxon>Ascomycota</taxon>
        <taxon>Pezizomycotina</taxon>
        <taxon>Sordariomycetes</taxon>
        <taxon>Sordariomycetidae</taxon>
        <taxon>Sordariales</taxon>
        <taxon>Naviculisporaceae</taxon>
        <taxon>Rhypophila</taxon>
    </lineage>
</organism>
<evidence type="ECO:0000256" key="1">
    <source>
        <dbReference type="SAM" id="Phobius"/>
    </source>
</evidence>
<evidence type="ECO:0000256" key="2">
    <source>
        <dbReference type="SAM" id="SignalP"/>
    </source>
</evidence>